<dbReference type="Gene3D" id="2.60.40.420">
    <property type="entry name" value="Cupredoxins - blue copper proteins"/>
    <property type="match status" value="1"/>
</dbReference>
<dbReference type="CDD" id="cd04216">
    <property type="entry name" value="Phytocyanin"/>
    <property type="match status" value="1"/>
</dbReference>
<proteinExistence type="predicted"/>
<keyword evidence="3" id="KW-0812">Transmembrane</keyword>
<gene>
    <name evidence="5" type="ORF">BDA96_02G244400</name>
</gene>
<dbReference type="FunFam" id="2.60.40.420:FF:000003">
    <property type="entry name" value="Blue copper"/>
    <property type="match status" value="1"/>
</dbReference>
<reference evidence="5" key="2">
    <citation type="submission" date="2020-10" db="EMBL/GenBank/DDBJ databases">
        <authorList>
            <person name="Cooper E.A."/>
            <person name="Brenton Z.W."/>
            <person name="Flinn B.S."/>
            <person name="Jenkins J."/>
            <person name="Shu S."/>
            <person name="Flowers D."/>
            <person name="Luo F."/>
            <person name="Wang Y."/>
            <person name="Xia P."/>
            <person name="Barry K."/>
            <person name="Daum C."/>
            <person name="Lipzen A."/>
            <person name="Yoshinaga Y."/>
            <person name="Schmutz J."/>
            <person name="Saski C."/>
            <person name="Vermerris W."/>
            <person name="Kresovich S."/>
        </authorList>
    </citation>
    <scope>NUCLEOTIDE SEQUENCE</scope>
</reference>
<evidence type="ECO:0000313" key="5">
    <source>
        <dbReference type="EMBL" id="KAG0544082.1"/>
    </source>
</evidence>
<feature type="transmembrane region" description="Helical" evidence="3">
    <location>
        <begin position="160"/>
        <end position="183"/>
    </location>
</feature>
<name>A0A921RPZ2_SORBI</name>
<dbReference type="PROSITE" id="PS51485">
    <property type="entry name" value="PHYTOCYANIN"/>
    <property type="match status" value="1"/>
</dbReference>
<dbReference type="Proteomes" id="UP000807115">
    <property type="component" value="Chromosome 2"/>
</dbReference>
<sequence length="184" mass="19160">MQHSKSTPRVAVSLGGSETRIIMAANKLSLVAVLVVVASYAALSSARTFTVGDDQGWMSGIDYTDWTTGKTFAVGDKLRFSYGSQYHTVTEVSKSGYYTCSANDALSDDTSGWTVVTLTAPGTRYFICNIPGLCSSGMKLSVTVPESGPVPSEATRGGTLVPAMGSVVVVVAVATGALIKLALF</sequence>
<reference evidence="5" key="1">
    <citation type="journal article" date="2019" name="BMC Genomics">
        <title>A new reference genome for Sorghum bicolor reveals high levels of sequence similarity between sweet and grain genotypes: implications for the genetics of sugar metabolism.</title>
        <authorList>
            <person name="Cooper E.A."/>
            <person name="Brenton Z.W."/>
            <person name="Flinn B.S."/>
            <person name="Jenkins J."/>
            <person name="Shu S."/>
            <person name="Flowers D."/>
            <person name="Luo F."/>
            <person name="Wang Y."/>
            <person name="Xia P."/>
            <person name="Barry K."/>
            <person name="Daum C."/>
            <person name="Lipzen A."/>
            <person name="Yoshinaga Y."/>
            <person name="Schmutz J."/>
            <person name="Saski C."/>
            <person name="Vermerris W."/>
            <person name="Kresovich S."/>
        </authorList>
    </citation>
    <scope>NUCLEOTIDE SEQUENCE</scope>
</reference>
<keyword evidence="1" id="KW-0479">Metal-binding</keyword>
<dbReference type="InterPro" id="IPR039391">
    <property type="entry name" value="Phytocyanin-like"/>
</dbReference>
<dbReference type="Pfam" id="PF02298">
    <property type="entry name" value="Cu_bind_like"/>
    <property type="match status" value="1"/>
</dbReference>
<dbReference type="PANTHER" id="PTHR33021:SF550">
    <property type="entry name" value="PHYTOCYANIN DOMAIN-CONTAINING PROTEIN"/>
    <property type="match status" value="1"/>
</dbReference>
<comment type="caution">
    <text evidence="5">The sequence shown here is derived from an EMBL/GenBank/DDBJ whole genome shotgun (WGS) entry which is preliminary data.</text>
</comment>
<evidence type="ECO:0000256" key="2">
    <source>
        <dbReference type="ARBA" id="ARBA00023180"/>
    </source>
</evidence>
<dbReference type="InterPro" id="IPR008972">
    <property type="entry name" value="Cupredoxin"/>
</dbReference>
<dbReference type="InterPro" id="IPR003245">
    <property type="entry name" value="Phytocyanin_dom"/>
</dbReference>
<dbReference type="GO" id="GO:0046872">
    <property type="term" value="F:metal ion binding"/>
    <property type="evidence" value="ECO:0007669"/>
    <property type="project" value="UniProtKB-KW"/>
</dbReference>
<dbReference type="GO" id="GO:0009055">
    <property type="term" value="F:electron transfer activity"/>
    <property type="evidence" value="ECO:0007669"/>
    <property type="project" value="InterPro"/>
</dbReference>
<dbReference type="AlphaFoldDB" id="A0A921RPZ2"/>
<feature type="domain" description="Phytocyanin" evidence="4">
    <location>
        <begin position="47"/>
        <end position="146"/>
    </location>
</feature>
<feature type="transmembrane region" description="Helical" evidence="3">
    <location>
        <begin position="21"/>
        <end position="43"/>
    </location>
</feature>
<dbReference type="EMBL" id="CM027681">
    <property type="protein sequence ID" value="KAG0544082.1"/>
    <property type="molecule type" value="Genomic_DNA"/>
</dbReference>
<keyword evidence="3" id="KW-0472">Membrane</keyword>
<dbReference type="SUPFAM" id="SSF49503">
    <property type="entry name" value="Cupredoxins"/>
    <property type="match status" value="1"/>
</dbReference>
<evidence type="ECO:0000313" key="6">
    <source>
        <dbReference type="Proteomes" id="UP000807115"/>
    </source>
</evidence>
<evidence type="ECO:0000256" key="3">
    <source>
        <dbReference type="SAM" id="Phobius"/>
    </source>
</evidence>
<keyword evidence="3" id="KW-1133">Transmembrane helix</keyword>
<dbReference type="PANTHER" id="PTHR33021">
    <property type="entry name" value="BLUE COPPER PROTEIN"/>
    <property type="match status" value="1"/>
</dbReference>
<evidence type="ECO:0000256" key="1">
    <source>
        <dbReference type="ARBA" id="ARBA00022723"/>
    </source>
</evidence>
<accession>A0A921RPZ2</accession>
<protein>
    <recommendedName>
        <fullName evidence="4">Phytocyanin domain-containing protein</fullName>
    </recommendedName>
</protein>
<evidence type="ECO:0000259" key="4">
    <source>
        <dbReference type="PROSITE" id="PS51485"/>
    </source>
</evidence>
<organism evidence="5 6">
    <name type="scientific">Sorghum bicolor</name>
    <name type="common">Sorghum</name>
    <name type="synonym">Sorghum vulgare</name>
    <dbReference type="NCBI Taxonomy" id="4558"/>
    <lineage>
        <taxon>Eukaryota</taxon>
        <taxon>Viridiplantae</taxon>
        <taxon>Streptophyta</taxon>
        <taxon>Embryophyta</taxon>
        <taxon>Tracheophyta</taxon>
        <taxon>Spermatophyta</taxon>
        <taxon>Magnoliopsida</taxon>
        <taxon>Liliopsida</taxon>
        <taxon>Poales</taxon>
        <taxon>Poaceae</taxon>
        <taxon>PACMAD clade</taxon>
        <taxon>Panicoideae</taxon>
        <taxon>Andropogonodae</taxon>
        <taxon>Andropogoneae</taxon>
        <taxon>Sorghinae</taxon>
        <taxon>Sorghum</taxon>
    </lineage>
</organism>
<keyword evidence="2" id="KW-0325">Glycoprotein</keyword>